<evidence type="ECO:0000313" key="11">
    <source>
        <dbReference type="Proteomes" id="UP000433483"/>
    </source>
</evidence>
<evidence type="ECO:0000313" key="5">
    <source>
        <dbReference type="EMBL" id="KAE9099132.1"/>
    </source>
</evidence>
<dbReference type="EMBL" id="QXGF01001051">
    <property type="protein sequence ID" value="KAE8933067.1"/>
    <property type="molecule type" value="Genomic_DNA"/>
</dbReference>
<dbReference type="Proteomes" id="UP000460718">
    <property type="component" value="Unassembled WGS sequence"/>
</dbReference>
<dbReference type="Proteomes" id="UP000440732">
    <property type="component" value="Unassembled WGS sequence"/>
</dbReference>
<dbReference type="AlphaFoldDB" id="A0A6A3TG16"/>
<evidence type="ECO:0000313" key="7">
    <source>
        <dbReference type="EMBL" id="KAE9208814.1"/>
    </source>
</evidence>
<evidence type="ECO:0000313" key="15">
    <source>
        <dbReference type="Proteomes" id="UP000460718"/>
    </source>
</evidence>
<keyword evidence="1" id="KW-0472">Membrane</keyword>
<evidence type="ECO:0000313" key="6">
    <source>
        <dbReference type="EMBL" id="KAE9134870.1"/>
    </source>
</evidence>
<name>A0A6A3TG16_9STRA</name>
<organism evidence="6 13">
    <name type="scientific">Phytophthora fragariae</name>
    <dbReference type="NCBI Taxonomy" id="53985"/>
    <lineage>
        <taxon>Eukaryota</taxon>
        <taxon>Sar</taxon>
        <taxon>Stramenopiles</taxon>
        <taxon>Oomycota</taxon>
        <taxon>Peronosporomycetes</taxon>
        <taxon>Peronosporales</taxon>
        <taxon>Peronosporaceae</taxon>
        <taxon>Phytophthora</taxon>
    </lineage>
</organism>
<dbReference type="EMBL" id="QXGB01000625">
    <property type="protein sequence ID" value="KAE9208814.1"/>
    <property type="molecule type" value="Genomic_DNA"/>
</dbReference>
<dbReference type="Proteomes" id="UP000429523">
    <property type="component" value="Unassembled WGS sequence"/>
</dbReference>
<evidence type="ECO:0000313" key="10">
    <source>
        <dbReference type="Proteomes" id="UP000429523"/>
    </source>
</evidence>
<evidence type="ECO:0000313" key="9">
    <source>
        <dbReference type="EMBL" id="KAE9220096.1"/>
    </source>
</evidence>
<evidence type="ECO:0000313" key="12">
    <source>
        <dbReference type="Proteomes" id="UP000440367"/>
    </source>
</evidence>
<proteinExistence type="predicted"/>
<evidence type="ECO:0000313" key="17">
    <source>
        <dbReference type="Proteomes" id="UP000488956"/>
    </source>
</evidence>
<keyword evidence="11" id="KW-1185">Reference proteome</keyword>
<dbReference type="EMBL" id="QXGC01000989">
    <property type="protein sequence ID" value="KAE9214376.1"/>
    <property type="molecule type" value="Genomic_DNA"/>
</dbReference>
<comment type="caution">
    <text evidence="6">The sequence shown here is derived from an EMBL/GenBank/DDBJ whole genome shotgun (WGS) entry which is preliminary data.</text>
</comment>
<reference evidence="10 11" key="1">
    <citation type="submission" date="2018-08" db="EMBL/GenBank/DDBJ databases">
        <title>Genomic investigation of the strawberry pathogen Phytophthora fragariae indicates pathogenicity is determined by transcriptional variation in three key races.</title>
        <authorList>
            <person name="Adams T.M."/>
            <person name="Armitage A.D."/>
            <person name="Sobczyk M.K."/>
            <person name="Bates H.J."/>
            <person name="Dunwell J.M."/>
            <person name="Nellist C.F."/>
            <person name="Harrison R.J."/>
        </authorList>
    </citation>
    <scope>NUCLEOTIDE SEQUENCE [LARGE SCALE GENOMIC DNA]</scope>
    <source>
        <strain evidence="9 12">BC-1</strain>
        <strain evidence="8 16">BC-23</strain>
        <strain evidence="7 11">NOV-27</strain>
        <strain evidence="6 13">NOV-5</strain>
        <strain evidence="4 14">NOV-71</strain>
        <strain evidence="2 10">NOV-9</strain>
        <strain evidence="5 17">ONT-3</strain>
        <strain evidence="3 15">SCRP245</strain>
    </source>
</reference>
<dbReference type="Proteomes" id="UP000488956">
    <property type="component" value="Unassembled WGS sequence"/>
</dbReference>
<keyword evidence="1" id="KW-1133">Transmembrane helix</keyword>
<dbReference type="EMBL" id="QXFZ01001029">
    <property type="protein sequence ID" value="KAE9098640.1"/>
    <property type="molecule type" value="Genomic_DNA"/>
</dbReference>
<evidence type="ECO:0000313" key="2">
    <source>
        <dbReference type="EMBL" id="KAE8933067.1"/>
    </source>
</evidence>
<accession>A0A6A3TG16</accession>
<dbReference type="Proteomes" id="UP000433483">
    <property type="component" value="Unassembled WGS sequence"/>
</dbReference>
<keyword evidence="1" id="KW-0812">Transmembrane</keyword>
<evidence type="ECO:0000256" key="1">
    <source>
        <dbReference type="SAM" id="Phobius"/>
    </source>
</evidence>
<dbReference type="OrthoDB" id="10468179at2759"/>
<evidence type="ECO:0000313" key="14">
    <source>
        <dbReference type="Proteomes" id="UP000441208"/>
    </source>
</evidence>
<evidence type="ECO:0000313" key="4">
    <source>
        <dbReference type="EMBL" id="KAE9098640.1"/>
    </source>
</evidence>
<dbReference type="EMBL" id="QXGD01000924">
    <property type="protein sequence ID" value="KAE9220096.1"/>
    <property type="molecule type" value="Genomic_DNA"/>
</dbReference>
<dbReference type="Proteomes" id="UP000441208">
    <property type="component" value="Unassembled WGS sequence"/>
</dbReference>
<evidence type="ECO:0000313" key="8">
    <source>
        <dbReference type="EMBL" id="KAE9214376.1"/>
    </source>
</evidence>
<dbReference type="EMBL" id="QXFW01000998">
    <property type="protein sequence ID" value="KAE8998506.1"/>
    <property type="molecule type" value="Genomic_DNA"/>
</dbReference>
<dbReference type="EMBL" id="QXGA01000938">
    <property type="protein sequence ID" value="KAE9134870.1"/>
    <property type="molecule type" value="Genomic_DNA"/>
</dbReference>
<protein>
    <submittedName>
        <fullName evidence="6">Uncharacterized protein</fullName>
    </submittedName>
</protein>
<feature type="transmembrane region" description="Helical" evidence="1">
    <location>
        <begin position="58"/>
        <end position="77"/>
    </location>
</feature>
<evidence type="ECO:0000313" key="16">
    <source>
        <dbReference type="Proteomes" id="UP000476176"/>
    </source>
</evidence>
<evidence type="ECO:0000313" key="3">
    <source>
        <dbReference type="EMBL" id="KAE8998506.1"/>
    </source>
</evidence>
<dbReference type="Proteomes" id="UP000476176">
    <property type="component" value="Unassembled WGS sequence"/>
</dbReference>
<sequence length="79" mass="8348">MVRLPKCEASWRAASSAAACLAGAFASELPRGLRRSACAPQCGGLSKHGLTDKKYNSYVGFTIICGVGALMTTKIYLFC</sequence>
<gene>
    <name evidence="9" type="ORF">PF002_g15990</name>
    <name evidence="8" type="ORF">PF004_g15063</name>
    <name evidence="7" type="ORF">PF005_g12063</name>
    <name evidence="6" type="ORF">PF006_g14731</name>
    <name evidence="4" type="ORF">PF007_g16190</name>
    <name evidence="2" type="ORF">PF009_g16918</name>
    <name evidence="5" type="ORF">PF010_g15304</name>
    <name evidence="3" type="ORF">PF011_g15025</name>
</gene>
<dbReference type="Proteomes" id="UP000440367">
    <property type="component" value="Unassembled WGS sequence"/>
</dbReference>
<dbReference type="EMBL" id="QXFX01000990">
    <property type="protein sequence ID" value="KAE9099132.1"/>
    <property type="molecule type" value="Genomic_DNA"/>
</dbReference>
<evidence type="ECO:0000313" key="13">
    <source>
        <dbReference type="Proteomes" id="UP000440732"/>
    </source>
</evidence>